<evidence type="ECO:0000256" key="3">
    <source>
        <dbReference type="ARBA" id="ARBA00022763"/>
    </source>
</evidence>
<sequence length="225" mass="25642">MCGRVAQYESWSELVRIMRWPGPAEERQHAAPRYNIPPSTPIQLLHEEGQTLVSDLVRWGWRPRWAKDTRLPSNARREKVAHSPYWRALWPHRGIAPINGWFEWVPATDNPKVRLPYYIRRADGQPSLAAAIGQFSEAAREASEHDGCVIITADAEGGLVDVHDRRPVILPPGLASEWLDASTPLERAEQIILHQAEPPEAFEWFRVSTEANNAKHQGPHLIERI</sequence>
<dbReference type="GO" id="GO:0003697">
    <property type="term" value="F:single-stranded DNA binding"/>
    <property type="evidence" value="ECO:0007669"/>
    <property type="project" value="InterPro"/>
</dbReference>
<dbReference type="SUPFAM" id="SSF143081">
    <property type="entry name" value="BB1717-like"/>
    <property type="match status" value="1"/>
</dbReference>
<dbReference type="GO" id="GO:0008233">
    <property type="term" value="F:peptidase activity"/>
    <property type="evidence" value="ECO:0007669"/>
    <property type="project" value="UniProtKB-KW"/>
</dbReference>
<keyword evidence="5" id="KW-0190">Covalent protein-DNA linkage</keyword>
<dbReference type="GO" id="GO:0106300">
    <property type="term" value="P:protein-DNA covalent cross-linking repair"/>
    <property type="evidence" value="ECO:0007669"/>
    <property type="project" value="InterPro"/>
</dbReference>
<dbReference type="GO" id="GO:0016829">
    <property type="term" value="F:lyase activity"/>
    <property type="evidence" value="ECO:0007669"/>
    <property type="project" value="UniProtKB-KW"/>
</dbReference>
<keyword evidence="6" id="KW-0238">DNA-binding</keyword>
<comment type="similarity">
    <text evidence="1 8">Belongs to the SOS response-associated peptidase family.</text>
</comment>
<evidence type="ECO:0000313" key="10">
    <source>
        <dbReference type="Proteomes" id="UP000077748"/>
    </source>
</evidence>
<dbReference type="EMBL" id="CP015878">
    <property type="protein sequence ID" value="ANI16748.1"/>
    <property type="molecule type" value="Genomic_DNA"/>
</dbReference>
<evidence type="ECO:0000256" key="6">
    <source>
        <dbReference type="ARBA" id="ARBA00023125"/>
    </source>
</evidence>
<dbReference type="InterPro" id="IPR036590">
    <property type="entry name" value="SRAP-like"/>
</dbReference>
<reference evidence="9 10" key="1">
    <citation type="submission" date="2016-05" db="EMBL/GenBank/DDBJ databases">
        <title>Genome Sequence of Pseudomonas citronellolis Strain SJTE-3, an Estrogens and Persistent Organic Pollutants degradation strain.</title>
        <authorList>
            <person name="Liang R."/>
        </authorList>
    </citation>
    <scope>NUCLEOTIDE SEQUENCE [LARGE SCALE GENOMIC DNA]</scope>
    <source>
        <strain evidence="9 10">SJTE-3</strain>
    </source>
</reference>
<evidence type="ECO:0000256" key="4">
    <source>
        <dbReference type="ARBA" id="ARBA00022801"/>
    </source>
</evidence>
<protein>
    <recommendedName>
        <fullName evidence="8">Abasic site processing protein</fullName>
        <ecNumber evidence="8">3.4.-.-</ecNumber>
    </recommendedName>
</protein>
<evidence type="ECO:0000256" key="8">
    <source>
        <dbReference type="RuleBase" id="RU364100"/>
    </source>
</evidence>
<dbReference type="Proteomes" id="UP000077748">
    <property type="component" value="Chromosome"/>
</dbReference>
<dbReference type="Gene3D" id="3.90.1680.10">
    <property type="entry name" value="SOS response associated peptidase-like"/>
    <property type="match status" value="1"/>
</dbReference>
<gene>
    <name evidence="9" type="ORF">A9C11_23495</name>
</gene>
<dbReference type="PANTHER" id="PTHR13604:SF0">
    <property type="entry name" value="ABASIC SITE PROCESSING PROTEIN HMCES"/>
    <property type="match status" value="1"/>
</dbReference>
<keyword evidence="7" id="KW-0456">Lyase</keyword>
<evidence type="ECO:0000256" key="1">
    <source>
        <dbReference type="ARBA" id="ARBA00008136"/>
    </source>
</evidence>
<keyword evidence="3" id="KW-0227">DNA damage</keyword>
<dbReference type="RefSeq" id="WP_064584001.1">
    <property type="nucleotide sequence ID" value="NZ_CP015878.1"/>
</dbReference>
<dbReference type="AlphaFoldDB" id="A0A1A9KGW4"/>
<evidence type="ECO:0000256" key="2">
    <source>
        <dbReference type="ARBA" id="ARBA00022670"/>
    </source>
</evidence>
<evidence type="ECO:0000256" key="5">
    <source>
        <dbReference type="ARBA" id="ARBA00023124"/>
    </source>
</evidence>
<evidence type="ECO:0000313" key="9">
    <source>
        <dbReference type="EMBL" id="ANI16748.1"/>
    </source>
</evidence>
<dbReference type="Pfam" id="PF02586">
    <property type="entry name" value="SRAP"/>
    <property type="match status" value="1"/>
</dbReference>
<accession>A0A1A9KGW4</accession>
<dbReference type="EC" id="3.4.-.-" evidence="8"/>
<name>A0A1A9KGW4_9PSED</name>
<dbReference type="PANTHER" id="PTHR13604">
    <property type="entry name" value="DC12-RELATED"/>
    <property type="match status" value="1"/>
</dbReference>
<dbReference type="GO" id="GO:0006508">
    <property type="term" value="P:proteolysis"/>
    <property type="evidence" value="ECO:0007669"/>
    <property type="project" value="UniProtKB-KW"/>
</dbReference>
<keyword evidence="4 8" id="KW-0378">Hydrolase</keyword>
<keyword evidence="2 8" id="KW-0645">Protease</keyword>
<proteinExistence type="inferred from homology"/>
<dbReference type="InterPro" id="IPR003738">
    <property type="entry name" value="SRAP"/>
</dbReference>
<evidence type="ECO:0000256" key="7">
    <source>
        <dbReference type="ARBA" id="ARBA00023239"/>
    </source>
</evidence>
<organism evidence="9 10">
    <name type="scientific">Pseudomonas citronellolis</name>
    <dbReference type="NCBI Taxonomy" id="53408"/>
    <lineage>
        <taxon>Bacteria</taxon>
        <taxon>Pseudomonadati</taxon>
        <taxon>Pseudomonadota</taxon>
        <taxon>Gammaproteobacteria</taxon>
        <taxon>Pseudomonadales</taxon>
        <taxon>Pseudomonadaceae</taxon>
        <taxon>Pseudomonas</taxon>
    </lineage>
</organism>